<dbReference type="Pfam" id="PF25000">
    <property type="entry name" value="DUF7779"/>
    <property type="match status" value="1"/>
</dbReference>
<dbReference type="InterPro" id="IPR056681">
    <property type="entry name" value="DUF7779"/>
</dbReference>
<dbReference type="SUPFAM" id="SSF48452">
    <property type="entry name" value="TPR-like"/>
    <property type="match status" value="1"/>
</dbReference>
<dbReference type="PANTHER" id="PTHR46082">
    <property type="entry name" value="ATP/GTP-BINDING PROTEIN-RELATED"/>
    <property type="match status" value="1"/>
</dbReference>
<dbReference type="Pfam" id="PF13374">
    <property type="entry name" value="TPR_10"/>
    <property type="match status" value="1"/>
</dbReference>
<dbReference type="PANTHER" id="PTHR46082:SF6">
    <property type="entry name" value="AAA+ ATPASE DOMAIN-CONTAINING PROTEIN-RELATED"/>
    <property type="match status" value="1"/>
</dbReference>
<dbReference type="Gene3D" id="1.25.40.10">
    <property type="entry name" value="Tetratricopeptide repeat domain"/>
    <property type="match status" value="1"/>
</dbReference>
<accession>A0AAN6MWB3</accession>
<comment type="caution">
    <text evidence="2">The sequence shown here is derived from an EMBL/GenBank/DDBJ whole genome shotgun (WGS) entry which is preliminary data.</text>
</comment>
<dbReference type="EMBL" id="MU853983">
    <property type="protein sequence ID" value="KAK3934509.1"/>
    <property type="molecule type" value="Genomic_DNA"/>
</dbReference>
<sequence length="295" mass="33231">MGLLVPISFDSIRSKRPSAADVLSLMSFFDRQGIPEWLLKPLKDCRAGDERRSVSDEFGDMKSDSSAGEAEDVFDDDVSMLRDYCLVTSNEDGDEFEMHGLVQLSTRQWLEAFGRQEEFKQQFITRLAGSFPTGDYSNWATCRQLFAHVEKAADYRPADKAEEGWATLLYNGGWYAWVQGSWQSKEESLEKIGKRGCGHFVEHVVACIGASRERPLERGRGMFVQVMETRTTKLGADHPSTLTSMANLAFTWRDQGRYADSLALMRSCAQVRQRVLGPRHPDTMSTLAALDAWSS</sequence>
<keyword evidence="3" id="KW-1185">Reference proteome</keyword>
<evidence type="ECO:0000259" key="1">
    <source>
        <dbReference type="Pfam" id="PF25000"/>
    </source>
</evidence>
<dbReference type="AlphaFoldDB" id="A0AAN6MWB3"/>
<dbReference type="Proteomes" id="UP001303473">
    <property type="component" value="Unassembled WGS sequence"/>
</dbReference>
<feature type="domain" description="DUF7779" evidence="1">
    <location>
        <begin position="14"/>
        <end position="110"/>
    </location>
</feature>
<evidence type="ECO:0000313" key="3">
    <source>
        <dbReference type="Proteomes" id="UP001303473"/>
    </source>
</evidence>
<evidence type="ECO:0000313" key="2">
    <source>
        <dbReference type="EMBL" id="KAK3934509.1"/>
    </source>
</evidence>
<name>A0AAN6MWB3_9PEZI</name>
<reference evidence="3" key="1">
    <citation type="journal article" date="2023" name="Mol. Phylogenet. Evol.">
        <title>Genome-scale phylogeny and comparative genomics of the fungal order Sordariales.</title>
        <authorList>
            <person name="Hensen N."/>
            <person name="Bonometti L."/>
            <person name="Westerberg I."/>
            <person name="Brannstrom I.O."/>
            <person name="Guillou S."/>
            <person name="Cros-Aarteil S."/>
            <person name="Calhoun S."/>
            <person name="Haridas S."/>
            <person name="Kuo A."/>
            <person name="Mondo S."/>
            <person name="Pangilinan J."/>
            <person name="Riley R."/>
            <person name="LaButti K."/>
            <person name="Andreopoulos B."/>
            <person name="Lipzen A."/>
            <person name="Chen C."/>
            <person name="Yan M."/>
            <person name="Daum C."/>
            <person name="Ng V."/>
            <person name="Clum A."/>
            <person name="Steindorff A."/>
            <person name="Ohm R.A."/>
            <person name="Martin F."/>
            <person name="Silar P."/>
            <person name="Natvig D.O."/>
            <person name="Lalanne C."/>
            <person name="Gautier V."/>
            <person name="Ament-Velasquez S.L."/>
            <person name="Kruys A."/>
            <person name="Hutchinson M.I."/>
            <person name="Powell A.J."/>
            <person name="Barry K."/>
            <person name="Miller A.N."/>
            <person name="Grigoriev I.V."/>
            <person name="Debuchy R."/>
            <person name="Gladieux P."/>
            <person name="Hiltunen Thoren M."/>
            <person name="Johannesson H."/>
        </authorList>
    </citation>
    <scope>NUCLEOTIDE SEQUENCE [LARGE SCALE GENOMIC DNA]</scope>
    <source>
        <strain evidence="3">CBS 340.73</strain>
    </source>
</reference>
<dbReference type="InterPro" id="IPR053137">
    <property type="entry name" value="NLR-like"/>
</dbReference>
<proteinExistence type="predicted"/>
<organism evidence="2 3">
    <name type="scientific">Diplogelasinospora grovesii</name>
    <dbReference type="NCBI Taxonomy" id="303347"/>
    <lineage>
        <taxon>Eukaryota</taxon>
        <taxon>Fungi</taxon>
        <taxon>Dikarya</taxon>
        <taxon>Ascomycota</taxon>
        <taxon>Pezizomycotina</taxon>
        <taxon>Sordariomycetes</taxon>
        <taxon>Sordariomycetidae</taxon>
        <taxon>Sordariales</taxon>
        <taxon>Diplogelasinosporaceae</taxon>
        <taxon>Diplogelasinospora</taxon>
    </lineage>
</organism>
<protein>
    <recommendedName>
        <fullName evidence="1">DUF7779 domain-containing protein</fullName>
    </recommendedName>
</protein>
<dbReference type="InterPro" id="IPR011990">
    <property type="entry name" value="TPR-like_helical_dom_sf"/>
</dbReference>
<gene>
    <name evidence="2" type="ORF">QBC46DRAFT_413849</name>
</gene>